<accession>A0A8S5PWQ2</accession>
<sequence>MTNREVYKDKLDTMLARIVAVVDGKPILCEDTDCKDCLFRDNCGEIRNRKRFADWLNAEYQEPSVDWSKVPIDTPVLTSLDGESWSRQYFAGIGDVGKPETFYGGATSWSNRIIEHCGHNYVKLAEGNE</sequence>
<organism evidence="1">
    <name type="scientific">Siphoviridae sp. ctPsO101</name>
    <dbReference type="NCBI Taxonomy" id="2825487"/>
    <lineage>
        <taxon>Viruses</taxon>
        <taxon>Duplodnaviria</taxon>
        <taxon>Heunggongvirae</taxon>
        <taxon>Uroviricota</taxon>
        <taxon>Caudoviricetes</taxon>
    </lineage>
</organism>
<protein>
    <submittedName>
        <fullName evidence="1">Uncharacterized protein</fullName>
    </submittedName>
</protein>
<name>A0A8S5PWQ2_9CAUD</name>
<reference evidence="1" key="1">
    <citation type="journal article" date="2021" name="Proc. Natl. Acad. Sci. U.S.A.">
        <title>A Catalog of Tens of Thousands of Viruses from Human Metagenomes Reveals Hidden Associations with Chronic Diseases.</title>
        <authorList>
            <person name="Tisza M.J."/>
            <person name="Buck C.B."/>
        </authorList>
    </citation>
    <scope>NUCLEOTIDE SEQUENCE</scope>
    <source>
        <strain evidence="1">CtPsO101</strain>
    </source>
</reference>
<evidence type="ECO:0000313" key="1">
    <source>
        <dbReference type="EMBL" id="DAE10955.1"/>
    </source>
</evidence>
<dbReference type="EMBL" id="BK015523">
    <property type="protein sequence ID" value="DAE10955.1"/>
    <property type="molecule type" value="Genomic_DNA"/>
</dbReference>
<proteinExistence type="predicted"/>